<accession>A0ABR4P4S4</accession>
<keyword evidence="2" id="KW-0472">Membrane</keyword>
<evidence type="ECO:0000313" key="4">
    <source>
        <dbReference type="Proteomes" id="UP001629113"/>
    </source>
</evidence>
<evidence type="ECO:0000256" key="1">
    <source>
        <dbReference type="SAM" id="MobiDB-lite"/>
    </source>
</evidence>
<dbReference type="Proteomes" id="UP001629113">
    <property type="component" value="Unassembled WGS sequence"/>
</dbReference>
<keyword evidence="4" id="KW-1185">Reference proteome</keyword>
<evidence type="ECO:0000313" key="3">
    <source>
        <dbReference type="EMBL" id="KAL3418303.1"/>
    </source>
</evidence>
<feature type="transmembrane region" description="Helical" evidence="2">
    <location>
        <begin position="105"/>
        <end position="123"/>
    </location>
</feature>
<name>A0ABR4P4S4_9HELO</name>
<sequence length="126" mass="13793">MASHLGDENGPKMTSAQYSDLDPFPAHTNSPPPTYTTTTHTKHPTTTMTHQEVPNNLERQGQDYRGGFVVHVNGIHVDGIRLDGLEFHFDAGRLLSQCLSTKPHLIAFLALLASVVALAHSYFSKA</sequence>
<feature type="compositionally biased region" description="Low complexity" evidence="1">
    <location>
        <begin position="35"/>
        <end position="50"/>
    </location>
</feature>
<proteinExistence type="predicted"/>
<keyword evidence="2" id="KW-1133">Transmembrane helix</keyword>
<gene>
    <name evidence="3" type="ORF">PVAG01_10019</name>
</gene>
<reference evidence="3 4" key="1">
    <citation type="submission" date="2024-06" db="EMBL/GenBank/DDBJ databases">
        <title>Complete genome of Phlyctema vagabunda strain 19-DSS-EL-015.</title>
        <authorList>
            <person name="Fiorenzani C."/>
        </authorList>
    </citation>
    <scope>NUCLEOTIDE SEQUENCE [LARGE SCALE GENOMIC DNA]</scope>
    <source>
        <strain evidence="3 4">19-DSS-EL-015</strain>
    </source>
</reference>
<feature type="region of interest" description="Disordered" evidence="1">
    <location>
        <begin position="1"/>
        <end position="50"/>
    </location>
</feature>
<keyword evidence="2" id="KW-0812">Transmembrane</keyword>
<protein>
    <submittedName>
        <fullName evidence="3">Uncharacterized protein</fullName>
    </submittedName>
</protein>
<evidence type="ECO:0000256" key="2">
    <source>
        <dbReference type="SAM" id="Phobius"/>
    </source>
</evidence>
<dbReference type="EMBL" id="JBFCZG010000009">
    <property type="protein sequence ID" value="KAL3418303.1"/>
    <property type="molecule type" value="Genomic_DNA"/>
</dbReference>
<organism evidence="3 4">
    <name type="scientific">Phlyctema vagabunda</name>
    <dbReference type="NCBI Taxonomy" id="108571"/>
    <lineage>
        <taxon>Eukaryota</taxon>
        <taxon>Fungi</taxon>
        <taxon>Dikarya</taxon>
        <taxon>Ascomycota</taxon>
        <taxon>Pezizomycotina</taxon>
        <taxon>Leotiomycetes</taxon>
        <taxon>Helotiales</taxon>
        <taxon>Dermateaceae</taxon>
        <taxon>Phlyctema</taxon>
    </lineage>
</organism>
<feature type="compositionally biased region" description="Basic and acidic residues" evidence="1">
    <location>
        <begin position="1"/>
        <end position="10"/>
    </location>
</feature>
<comment type="caution">
    <text evidence="3">The sequence shown here is derived from an EMBL/GenBank/DDBJ whole genome shotgun (WGS) entry which is preliminary data.</text>
</comment>